<feature type="transmembrane region" description="Helical" evidence="1">
    <location>
        <begin position="25"/>
        <end position="43"/>
    </location>
</feature>
<proteinExistence type="predicted"/>
<accession>A0A8J6Y570</accession>
<evidence type="ECO:0000313" key="2">
    <source>
        <dbReference type="EMBL" id="MBD3868334.1"/>
    </source>
</evidence>
<feature type="transmembrane region" description="Helical" evidence="1">
    <location>
        <begin position="130"/>
        <end position="151"/>
    </location>
</feature>
<keyword evidence="1" id="KW-0812">Transmembrane</keyword>
<feature type="transmembrane region" description="Helical" evidence="1">
    <location>
        <begin position="63"/>
        <end position="85"/>
    </location>
</feature>
<dbReference type="Proteomes" id="UP000648239">
    <property type="component" value="Unassembled WGS sequence"/>
</dbReference>
<keyword evidence="1" id="KW-0472">Membrane</keyword>
<gene>
    <name evidence="2" type="ORF">IFK94_09430</name>
</gene>
<evidence type="ECO:0008006" key="4">
    <source>
        <dbReference type="Google" id="ProtNLM"/>
    </source>
</evidence>
<evidence type="ECO:0000256" key="1">
    <source>
        <dbReference type="SAM" id="Phobius"/>
    </source>
</evidence>
<reference evidence="2 3" key="1">
    <citation type="submission" date="2020-08" db="EMBL/GenBank/DDBJ databases">
        <title>Acidobacteriota in marine sediments use diverse sulfur dissimilation pathways.</title>
        <authorList>
            <person name="Wasmund K."/>
        </authorList>
    </citation>
    <scope>NUCLEOTIDE SEQUENCE [LARGE SCALE GENOMIC DNA]</scope>
    <source>
        <strain evidence="2">MAG AM4</strain>
    </source>
</reference>
<dbReference type="EMBL" id="JACXWD010000028">
    <property type="protein sequence ID" value="MBD3868334.1"/>
    <property type="molecule type" value="Genomic_DNA"/>
</dbReference>
<dbReference type="AlphaFoldDB" id="A0A8J6Y570"/>
<feature type="transmembrane region" description="Helical" evidence="1">
    <location>
        <begin position="97"/>
        <end position="118"/>
    </location>
</feature>
<name>A0A8J6Y570_9BACT</name>
<comment type="caution">
    <text evidence="2">The sequence shown here is derived from an EMBL/GenBank/DDBJ whole genome shotgun (WGS) entry which is preliminary data.</text>
</comment>
<sequence length="167" mass="17981">MTALGSILFVAVCLGLQVLVTTLLPGVAEYVDFLIVPVVWFGIRRSQRAAMLTGCMAGLARDVWFRSAVFGMSGFEKTFLGWFLGGLSSRFDLNSTASRFATGFVFTLAQNLLSIGLLRLMDQVTVSPSLVHWLIQGLVSGLLVVTGFTIVNRIAGEADRGSGYASH</sequence>
<protein>
    <recommendedName>
        <fullName evidence="4">Rod shape-determining protein MreD</fullName>
    </recommendedName>
</protein>
<keyword evidence="1" id="KW-1133">Transmembrane helix</keyword>
<organism evidence="2 3">
    <name type="scientific">Candidatus Polarisedimenticola svalbardensis</name>
    <dbReference type="NCBI Taxonomy" id="2886004"/>
    <lineage>
        <taxon>Bacteria</taxon>
        <taxon>Pseudomonadati</taxon>
        <taxon>Acidobacteriota</taxon>
        <taxon>Candidatus Polarisedimenticolia</taxon>
        <taxon>Candidatus Polarisedimenticolales</taxon>
        <taxon>Candidatus Polarisedimenticolaceae</taxon>
        <taxon>Candidatus Polarisedimenticola</taxon>
    </lineage>
</organism>
<evidence type="ECO:0000313" key="3">
    <source>
        <dbReference type="Proteomes" id="UP000648239"/>
    </source>
</evidence>